<dbReference type="OrthoDB" id="2365803at2"/>
<name>A0A4R2NSK5_9BACL</name>
<gene>
    <name evidence="2" type="ORF">EV207_12430</name>
</gene>
<feature type="region of interest" description="Disordered" evidence="1">
    <location>
        <begin position="1"/>
        <end position="24"/>
    </location>
</feature>
<organism evidence="2 3">
    <name type="scientific">Scopulibacillus darangshiensis</name>
    <dbReference type="NCBI Taxonomy" id="442528"/>
    <lineage>
        <taxon>Bacteria</taxon>
        <taxon>Bacillati</taxon>
        <taxon>Bacillota</taxon>
        <taxon>Bacilli</taxon>
        <taxon>Bacillales</taxon>
        <taxon>Sporolactobacillaceae</taxon>
        <taxon>Scopulibacillus</taxon>
    </lineage>
</organism>
<feature type="compositionally biased region" description="Basic and acidic residues" evidence="1">
    <location>
        <begin position="12"/>
        <end position="22"/>
    </location>
</feature>
<evidence type="ECO:0000256" key="1">
    <source>
        <dbReference type="SAM" id="MobiDB-lite"/>
    </source>
</evidence>
<feature type="compositionally biased region" description="Basic residues" evidence="1">
    <location>
        <begin position="1"/>
        <end position="11"/>
    </location>
</feature>
<dbReference type="AlphaFoldDB" id="A0A4R2NSK5"/>
<accession>A0A4R2NSK5</accession>
<evidence type="ECO:0000313" key="2">
    <source>
        <dbReference type="EMBL" id="TCP24531.1"/>
    </source>
</evidence>
<protein>
    <submittedName>
        <fullName evidence="2">Uncharacterized protein</fullName>
    </submittedName>
</protein>
<dbReference type="Proteomes" id="UP000295416">
    <property type="component" value="Unassembled WGS sequence"/>
</dbReference>
<proteinExistence type="predicted"/>
<keyword evidence="3" id="KW-1185">Reference proteome</keyword>
<evidence type="ECO:0000313" key="3">
    <source>
        <dbReference type="Proteomes" id="UP000295416"/>
    </source>
</evidence>
<sequence>MTKSRARKIREKRIQEGRRNPSADRGIYALADLRTRKTKTKMEKLYQHKHKGRLSNHEDNWPIHLFNPAGEYFEGNETRVISARAPL</sequence>
<dbReference type="EMBL" id="SLXK01000024">
    <property type="protein sequence ID" value="TCP24531.1"/>
    <property type="molecule type" value="Genomic_DNA"/>
</dbReference>
<comment type="caution">
    <text evidence="2">The sequence shown here is derived from an EMBL/GenBank/DDBJ whole genome shotgun (WGS) entry which is preliminary data.</text>
</comment>
<reference evidence="2 3" key="1">
    <citation type="submission" date="2019-03" db="EMBL/GenBank/DDBJ databases">
        <title>Genomic Encyclopedia of Type Strains, Phase IV (KMG-IV): sequencing the most valuable type-strain genomes for metagenomic binning, comparative biology and taxonomic classification.</title>
        <authorList>
            <person name="Goeker M."/>
        </authorList>
    </citation>
    <scope>NUCLEOTIDE SEQUENCE [LARGE SCALE GENOMIC DNA]</scope>
    <source>
        <strain evidence="2 3">DSM 19377</strain>
    </source>
</reference>
<dbReference type="RefSeq" id="WP_132746955.1">
    <property type="nucleotide sequence ID" value="NZ_SLXK01000024.1"/>
</dbReference>